<gene>
    <name evidence="2" type="ORF">BEH_10775</name>
</gene>
<protein>
    <submittedName>
        <fullName evidence="2">General stress protein</fullName>
    </submittedName>
</protein>
<evidence type="ECO:0000313" key="3">
    <source>
        <dbReference type="Proteomes" id="UP000036202"/>
    </source>
</evidence>
<feature type="transmembrane region" description="Helical" evidence="1">
    <location>
        <begin position="94"/>
        <end position="114"/>
    </location>
</feature>
<dbReference type="RefSeq" id="WP_046217188.1">
    <property type="nucleotide sequence ID" value="NZ_CP011974.1"/>
</dbReference>
<keyword evidence="1" id="KW-0812">Transmembrane</keyword>
<dbReference type="Proteomes" id="UP000036202">
    <property type="component" value="Chromosome"/>
</dbReference>
<sequence length="174" mass="20976">MRDRMERRLSYLISGETFAIIMFPIIYAVSFFAYQDLKLHFLFSFWLSFFLLEFILLQGSLYWRVKLKQLKKEPSIILPQRVVRTLQVLEKANGGLLLLTLLFFVIDFLIWYPNVPFKELSITGYIFIFAFLEYVNYFYIQLSYDNISDLKFLIKTRRLKEAYIKKDIRRGSSR</sequence>
<reference evidence="3" key="2">
    <citation type="submission" date="2015-06" db="EMBL/GenBank/DDBJ databases">
        <title>Genome Sequence of Bacillus endophyticus and Analysis of its Companion Mechanism in the Ketogulonigenium vulgare-Bacillus strain Consortium.</title>
        <authorList>
            <person name="Jia N."/>
            <person name="Du J."/>
            <person name="Ding M.-Z."/>
            <person name="Gao F."/>
            <person name="Yuan Y.-J."/>
        </authorList>
    </citation>
    <scope>NUCLEOTIDE SEQUENCE [LARGE SCALE GENOMIC DNA]</scope>
    <source>
        <strain evidence="3">Hbe603</strain>
    </source>
</reference>
<dbReference type="KEGG" id="beo:BEH_10775"/>
<reference evidence="2 3" key="1">
    <citation type="journal article" date="2015" name="PLoS ONE">
        <title>Genome Sequence of Bacillus endophyticus and Analysis of Its Companion Mechanism in the Ketogulonigenium vulgare-Bacillus Strain Consortium.</title>
        <authorList>
            <person name="Jia N."/>
            <person name="Du J."/>
            <person name="Ding M.Z."/>
            <person name="Gao F."/>
            <person name="Yuan Y.J."/>
        </authorList>
    </citation>
    <scope>NUCLEOTIDE SEQUENCE [LARGE SCALE GENOMIC DNA]</scope>
    <source>
        <strain evidence="2 3">Hbe603</strain>
    </source>
</reference>
<keyword evidence="1" id="KW-0472">Membrane</keyword>
<dbReference type="AlphaFoldDB" id="A0A0H4KJP5"/>
<evidence type="ECO:0000313" key="2">
    <source>
        <dbReference type="EMBL" id="AKO92529.1"/>
    </source>
</evidence>
<feature type="transmembrane region" description="Helical" evidence="1">
    <location>
        <begin position="12"/>
        <end position="34"/>
    </location>
</feature>
<feature type="transmembrane region" description="Helical" evidence="1">
    <location>
        <begin position="40"/>
        <end position="63"/>
    </location>
</feature>
<dbReference type="EMBL" id="CP011974">
    <property type="protein sequence ID" value="AKO92529.1"/>
    <property type="molecule type" value="Genomic_DNA"/>
</dbReference>
<keyword evidence="3" id="KW-1185">Reference proteome</keyword>
<proteinExistence type="predicted"/>
<keyword evidence="1" id="KW-1133">Transmembrane helix</keyword>
<evidence type="ECO:0000256" key="1">
    <source>
        <dbReference type="SAM" id="Phobius"/>
    </source>
</evidence>
<feature type="transmembrane region" description="Helical" evidence="1">
    <location>
        <begin position="120"/>
        <end position="140"/>
    </location>
</feature>
<dbReference type="OrthoDB" id="4826010at2"/>
<organism evidence="2 3">
    <name type="scientific">Priestia filamentosa</name>
    <dbReference type="NCBI Taxonomy" id="1402861"/>
    <lineage>
        <taxon>Bacteria</taxon>
        <taxon>Bacillati</taxon>
        <taxon>Bacillota</taxon>
        <taxon>Bacilli</taxon>
        <taxon>Bacillales</taxon>
        <taxon>Bacillaceae</taxon>
        <taxon>Priestia</taxon>
    </lineage>
</organism>
<name>A0A0H4KJP5_9BACI</name>
<dbReference type="PATRIC" id="fig|135735.6.peg.2245"/>
<accession>A0A0H4KJP5</accession>